<gene>
    <name evidence="1" type="ORF">IGM_02678</name>
</gene>
<sequence>MFARIKERLHIYKVMNIMLSIDFIQRLKIFFRLYNRVLRTFTYQQCKVGITIAYIKGERIKRGNSNVT</sequence>
<organism evidence="1 2">
    <name type="scientific">Bacillus cereus HuB4-4</name>
    <dbReference type="NCBI Taxonomy" id="1053211"/>
    <lineage>
        <taxon>Bacteria</taxon>
        <taxon>Bacillati</taxon>
        <taxon>Bacillota</taxon>
        <taxon>Bacilli</taxon>
        <taxon>Bacillales</taxon>
        <taxon>Bacillaceae</taxon>
        <taxon>Bacillus</taxon>
        <taxon>Bacillus cereus group</taxon>
    </lineage>
</organism>
<proteinExistence type="predicted"/>
<accession>A0A9W5VM61</accession>
<dbReference type="Proteomes" id="UP000014009">
    <property type="component" value="Unassembled WGS sequence"/>
</dbReference>
<dbReference type="AlphaFoldDB" id="A0A9W5VM61"/>
<dbReference type="EMBL" id="AHEF01000048">
    <property type="protein sequence ID" value="EOP89420.1"/>
    <property type="molecule type" value="Genomic_DNA"/>
</dbReference>
<evidence type="ECO:0000313" key="1">
    <source>
        <dbReference type="EMBL" id="EOP89420.1"/>
    </source>
</evidence>
<reference evidence="1 2" key="1">
    <citation type="submission" date="2012-12" db="EMBL/GenBank/DDBJ databases">
        <title>The Genome Sequence of Bacillus cereus HuB4-4.</title>
        <authorList>
            <consortium name="The Broad Institute Genome Sequencing Platform"/>
            <consortium name="The Broad Institute Genome Sequencing Center for Infectious Disease"/>
            <person name="Feldgarden M."/>
            <person name="Van der Auwera G.A."/>
            <person name="Mahillon J."/>
            <person name="Duprez V."/>
            <person name="Timmery S."/>
            <person name="Mattelet C."/>
            <person name="Dierick K."/>
            <person name="Sun M."/>
            <person name="Yu Z."/>
            <person name="Zhu L."/>
            <person name="Hu X."/>
            <person name="Shank E.B."/>
            <person name="Swiecicka I."/>
            <person name="Hansen B.M."/>
            <person name="Andrup L."/>
            <person name="Walker B."/>
            <person name="Young S.K."/>
            <person name="Zeng Q."/>
            <person name="Gargeya S."/>
            <person name="Fitzgerald M."/>
            <person name="Haas B."/>
            <person name="Abouelleil A."/>
            <person name="Alvarado L."/>
            <person name="Arachchi H.M."/>
            <person name="Berlin A.M."/>
            <person name="Chapman S.B."/>
            <person name="Dewar J."/>
            <person name="Goldberg J."/>
            <person name="Griggs A."/>
            <person name="Gujja S."/>
            <person name="Hansen M."/>
            <person name="Howarth C."/>
            <person name="Imamovic A."/>
            <person name="Larimer J."/>
            <person name="McCowan C."/>
            <person name="Murphy C."/>
            <person name="Neiman D."/>
            <person name="Pearson M."/>
            <person name="Priest M."/>
            <person name="Roberts A."/>
            <person name="Saif S."/>
            <person name="Shea T."/>
            <person name="Sisk P."/>
            <person name="Sykes S."/>
            <person name="Wortman J."/>
            <person name="Nusbaum C."/>
            <person name="Birren B."/>
        </authorList>
    </citation>
    <scope>NUCLEOTIDE SEQUENCE [LARGE SCALE GENOMIC DNA]</scope>
    <source>
        <strain evidence="1 2">HuB4-4</strain>
    </source>
</reference>
<comment type="caution">
    <text evidence="1">The sequence shown here is derived from an EMBL/GenBank/DDBJ whole genome shotgun (WGS) entry which is preliminary data.</text>
</comment>
<name>A0A9W5VM61_BACCE</name>
<evidence type="ECO:0000313" key="2">
    <source>
        <dbReference type="Proteomes" id="UP000014009"/>
    </source>
</evidence>
<protein>
    <submittedName>
        <fullName evidence="1">Uncharacterized protein</fullName>
    </submittedName>
</protein>